<reference evidence="2" key="1">
    <citation type="journal article" date="2019" name="Int. J. Syst. Evol. Microbiol.">
        <title>The Global Catalogue of Microorganisms (GCM) 10K type strain sequencing project: providing services to taxonomists for standard genome sequencing and annotation.</title>
        <authorList>
            <consortium name="The Broad Institute Genomics Platform"/>
            <consortium name="The Broad Institute Genome Sequencing Center for Infectious Disease"/>
            <person name="Wu L."/>
            <person name="Ma J."/>
        </authorList>
    </citation>
    <scope>NUCLEOTIDE SEQUENCE [LARGE SCALE GENOMIC DNA]</scope>
    <source>
        <strain evidence="2">JCM 11590</strain>
    </source>
</reference>
<organism evidence="1 2">
    <name type="scientific">Halopseudomonas pertucinogena</name>
    <dbReference type="NCBI Taxonomy" id="86175"/>
    <lineage>
        <taxon>Bacteria</taxon>
        <taxon>Pseudomonadati</taxon>
        <taxon>Pseudomonadota</taxon>
        <taxon>Gammaproteobacteria</taxon>
        <taxon>Pseudomonadales</taxon>
        <taxon>Pseudomonadaceae</taxon>
        <taxon>Halopseudomonas</taxon>
    </lineage>
</organism>
<comment type="caution">
    <text evidence="1">The sequence shown here is derived from an EMBL/GenBank/DDBJ whole genome shotgun (WGS) entry which is preliminary data.</text>
</comment>
<gene>
    <name evidence="1" type="ORF">GCM10009083_28530</name>
</gene>
<evidence type="ECO:0000313" key="2">
    <source>
        <dbReference type="Proteomes" id="UP000633263"/>
    </source>
</evidence>
<keyword evidence="2" id="KW-1185">Reference proteome</keyword>
<sequence>MNAIERSVYLIKTNPALTDLKQFMGSDYLLSNMGYHSDHAQKRLGDGL</sequence>
<dbReference type="Proteomes" id="UP000633263">
    <property type="component" value="Unassembled WGS sequence"/>
</dbReference>
<name>A0ABQ2CVF5_9GAMM</name>
<accession>A0ABQ2CVF5</accession>
<protein>
    <submittedName>
        <fullName evidence="1">Uncharacterized protein</fullName>
    </submittedName>
</protein>
<proteinExistence type="predicted"/>
<dbReference type="EMBL" id="BMNN01000014">
    <property type="protein sequence ID" value="GGJ09860.1"/>
    <property type="molecule type" value="Genomic_DNA"/>
</dbReference>
<evidence type="ECO:0000313" key="1">
    <source>
        <dbReference type="EMBL" id="GGJ09860.1"/>
    </source>
</evidence>